<reference evidence="8 9" key="1">
    <citation type="submission" date="2024-06" db="EMBL/GenBank/DDBJ databases">
        <title>A chromosome-level genome assembly of beet webworm, Loxostege sticticalis.</title>
        <authorList>
            <person name="Zhang Y."/>
        </authorList>
    </citation>
    <scope>NUCLEOTIDE SEQUENCE [LARGE SCALE GENOMIC DNA]</scope>
    <source>
        <strain evidence="8">AQ026</strain>
        <tissue evidence="8">Whole body</tissue>
    </source>
</reference>
<feature type="domain" description="Phosphatidic acid phosphatase type 2/haloperoxidase" evidence="7">
    <location>
        <begin position="146"/>
        <end position="292"/>
    </location>
</feature>
<dbReference type="InterPro" id="IPR000326">
    <property type="entry name" value="PAP2/HPO"/>
</dbReference>
<feature type="transmembrane region" description="Helical" evidence="6">
    <location>
        <begin position="146"/>
        <end position="167"/>
    </location>
</feature>
<dbReference type="Pfam" id="PF01569">
    <property type="entry name" value="PAP2"/>
    <property type="match status" value="1"/>
</dbReference>
<feature type="transmembrane region" description="Helical" evidence="6">
    <location>
        <begin position="277"/>
        <end position="296"/>
    </location>
</feature>
<evidence type="ECO:0000256" key="3">
    <source>
        <dbReference type="ARBA" id="ARBA00022692"/>
    </source>
</evidence>
<sequence>MGALDCMSSGKMQLADSTEVFAITMSSNSTLNEPRRDVESQKGQDTKRHSVWWTLLVDIPLVLIVLILIGLFELGYIPSHKAGFMCGDPSLSFPFNGDTVSTGVLLAVVFFGPVVVMLVFELVFADSDYSFRAKLRQASCRCLQIYKCYMYGLIFNFVVLEVVKGLMGRPRPTFFDLCEPDTAKTCTGNEFVPTYTCTSTRFSWWMQNDSHHSFPSGHTSLSVYCGLFIAWYLQKRAFDWRHRTVFVVPCIQLVALSFSAISSLTRITDHRHHWWDVLAGFCLGVITFLYAAVVLCKNFSRVSNTNREGSPPLQSSVRTLVFDSQTSVVSP</sequence>
<feature type="transmembrane region" description="Helical" evidence="6">
    <location>
        <begin position="214"/>
        <end position="233"/>
    </location>
</feature>
<feature type="transmembrane region" description="Helical" evidence="6">
    <location>
        <begin position="51"/>
        <end position="72"/>
    </location>
</feature>
<comment type="similarity">
    <text evidence="2">Belongs to the PA-phosphatase related phosphoesterase family.</text>
</comment>
<dbReference type="InterPro" id="IPR036938">
    <property type="entry name" value="PAP2/HPO_sf"/>
</dbReference>
<comment type="caution">
    <text evidence="8">The sequence shown here is derived from an EMBL/GenBank/DDBJ whole genome shotgun (WGS) entry which is preliminary data.</text>
</comment>
<keyword evidence="4 6" id="KW-1133">Transmembrane helix</keyword>
<evidence type="ECO:0000256" key="5">
    <source>
        <dbReference type="ARBA" id="ARBA00023136"/>
    </source>
</evidence>
<dbReference type="SMART" id="SM00014">
    <property type="entry name" value="acidPPc"/>
    <property type="match status" value="1"/>
</dbReference>
<name>A0ABR3HII8_LOXSC</name>
<evidence type="ECO:0000259" key="7">
    <source>
        <dbReference type="SMART" id="SM00014"/>
    </source>
</evidence>
<feature type="transmembrane region" description="Helical" evidence="6">
    <location>
        <begin position="104"/>
        <end position="125"/>
    </location>
</feature>
<protein>
    <recommendedName>
        <fullName evidence="7">Phosphatidic acid phosphatase type 2/haloperoxidase domain-containing protein</fullName>
    </recommendedName>
</protein>
<dbReference type="Proteomes" id="UP001549920">
    <property type="component" value="Unassembled WGS sequence"/>
</dbReference>
<dbReference type="EMBL" id="JBEUOH010000019">
    <property type="protein sequence ID" value="KAL0870101.1"/>
    <property type="molecule type" value="Genomic_DNA"/>
</dbReference>
<evidence type="ECO:0000256" key="4">
    <source>
        <dbReference type="ARBA" id="ARBA00022989"/>
    </source>
</evidence>
<gene>
    <name evidence="8" type="ORF">ABMA27_006257</name>
</gene>
<dbReference type="Gene3D" id="1.20.144.10">
    <property type="entry name" value="Phosphatidic acid phosphatase type 2/haloperoxidase"/>
    <property type="match status" value="1"/>
</dbReference>
<comment type="subcellular location">
    <subcellularLocation>
        <location evidence="1">Membrane</location>
        <topology evidence="1">Multi-pass membrane protein</topology>
    </subcellularLocation>
</comment>
<dbReference type="PANTHER" id="PTHR10165">
    <property type="entry name" value="LIPID PHOSPHATE PHOSPHATASE"/>
    <property type="match status" value="1"/>
</dbReference>
<evidence type="ECO:0000313" key="9">
    <source>
        <dbReference type="Proteomes" id="UP001549920"/>
    </source>
</evidence>
<keyword evidence="9" id="KW-1185">Reference proteome</keyword>
<keyword evidence="3 6" id="KW-0812">Transmembrane</keyword>
<feature type="transmembrane region" description="Helical" evidence="6">
    <location>
        <begin position="245"/>
        <end position="265"/>
    </location>
</feature>
<keyword evidence="5 6" id="KW-0472">Membrane</keyword>
<dbReference type="InterPro" id="IPR043216">
    <property type="entry name" value="PAP-like"/>
</dbReference>
<proteinExistence type="inferred from homology"/>
<evidence type="ECO:0000256" key="6">
    <source>
        <dbReference type="SAM" id="Phobius"/>
    </source>
</evidence>
<evidence type="ECO:0000313" key="8">
    <source>
        <dbReference type="EMBL" id="KAL0870101.1"/>
    </source>
</evidence>
<accession>A0ABR3HII8</accession>
<dbReference type="PANTHER" id="PTHR10165:SF103">
    <property type="entry name" value="PHOSPHOLIPID PHOSPHATASE HOMOLOG 1.2 HOMOLOG"/>
    <property type="match status" value="1"/>
</dbReference>
<organism evidence="8 9">
    <name type="scientific">Loxostege sticticalis</name>
    <name type="common">Beet webworm moth</name>
    <dbReference type="NCBI Taxonomy" id="481309"/>
    <lineage>
        <taxon>Eukaryota</taxon>
        <taxon>Metazoa</taxon>
        <taxon>Ecdysozoa</taxon>
        <taxon>Arthropoda</taxon>
        <taxon>Hexapoda</taxon>
        <taxon>Insecta</taxon>
        <taxon>Pterygota</taxon>
        <taxon>Neoptera</taxon>
        <taxon>Endopterygota</taxon>
        <taxon>Lepidoptera</taxon>
        <taxon>Glossata</taxon>
        <taxon>Ditrysia</taxon>
        <taxon>Pyraloidea</taxon>
        <taxon>Crambidae</taxon>
        <taxon>Pyraustinae</taxon>
        <taxon>Loxostege</taxon>
    </lineage>
</organism>
<evidence type="ECO:0000256" key="2">
    <source>
        <dbReference type="ARBA" id="ARBA00008816"/>
    </source>
</evidence>
<dbReference type="SUPFAM" id="SSF48317">
    <property type="entry name" value="Acid phosphatase/Vanadium-dependent haloperoxidase"/>
    <property type="match status" value="1"/>
</dbReference>
<evidence type="ECO:0000256" key="1">
    <source>
        <dbReference type="ARBA" id="ARBA00004141"/>
    </source>
</evidence>